<dbReference type="PROSITE" id="PS50003">
    <property type="entry name" value="PH_DOMAIN"/>
    <property type="match status" value="1"/>
</dbReference>
<dbReference type="PROSITE" id="PS50002">
    <property type="entry name" value="SH3"/>
    <property type="match status" value="1"/>
</dbReference>
<proteinExistence type="predicted"/>
<dbReference type="PANTHER" id="PTHR46026:SF1">
    <property type="entry name" value="RHO-TYPE GUANINE NUCLEOTIDE EXCHANGE FACTOR, ISOFORM F"/>
    <property type="match status" value="1"/>
</dbReference>
<evidence type="ECO:0000256" key="1">
    <source>
        <dbReference type="ARBA" id="ARBA00022443"/>
    </source>
</evidence>
<feature type="domain" description="PH" evidence="5">
    <location>
        <begin position="111"/>
        <end position="211"/>
    </location>
</feature>
<organism evidence="6 7">
    <name type="scientific">Thecamonas trahens ATCC 50062</name>
    <dbReference type="NCBI Taxonomy" id="461836"/>
    <lineage>
        <taxon>Eukaryota</taxon>
        <taxon>Apusozoa</taxon>
        <taxon>Apusomonadida</taxon>
        <taxon>Apusomonadidae</taxon>
        <taxon>Thecamonas</taxon>
    </lineage>
</organism>
<dbReference type="Pfam" id="PF00018">
    <property type="entry name" value="SH3_1"/>
    <property type="match status" value="1"/>
</dbReference>
<dbReference type="CDD" id="cd00821">
    <property type="entry name" value="PH"/>
    <property type="match status" value="1"/>
</dbReference>
<feature type="domain" description="SH3" evidence="4">
    <location>
        <begin position="4"/>
        <end position="63"/>
    </location>
</feature>
<sequence>MAGDEYTTVKATYAYSAANADELTFNVGDLMYVSDMSDANWWVGFLGDVEGLIPASYVEIVEEAAPAKPAVTSSAPGGRPAWNRGGGAAAGGGGGRSFTPATTSAMAVTSGAAKEGFMKKQGKLRSKWVQRWFKLEGSCLVNGKDQFATNTKSWLLDRSSSVRIMRHHDPTKPPVLEVRNPNSTGQKLRYFQVTSEQEAQEWEAAIRSAIG</sequence>
<dbReference type="PANTHER" id="PTHR46026">
    <property type="entry name" value="RHO-TYPE GUANINE NUCLEOTIDE EXCHANGE FACTOR, ISOFORM F"/>
    <property type="match status" value="1"/>
</dbReference>
<dbReference type="SUPFAM" id="SSF50044">
    <property type="entry name" value="SH3-domain"/>
    <property type="match status" value="1"/>
</dbReference>
<keyword evidence="1 2" id="KW-0728">SH3 domain</keyword>
<reference evidence="6 7" key="1">
    <citation type="submission" date="2010-05" db="EMBL/GenBank/DDBJ databases">
        <title>The Genome Sequence of Thecamonas trahens ATCC 50062.</title>
        <authorList>
            <consortium name="The Broad Institute Genome Sequencing Platform"/>
            <person name="Russ C."/>
            <person name="Cuomo C."/>
            <person name="Shea T."/>
            <person name="Young S.K."/>
            <person name="Zeng Q."/>
            <person name="Koehrsen M."/>
            <person name="Haas B."/>
            <person name="Borodovsky M."/>
            <person name="Guigo R."/>
            <person name="Alvarado L."/>
            <person name="Berlin A."/>
            <person name="Bochicchio J."/>
            <person name="Borenstein D."/>
            <person name="Chapman S."/>
            <person name="Chen Z."/>
            <person name="Freedman E."/>
            <person name="Gellesch M."/>
            <person name="Goldberg J."/>
            <person name="Griggs A."/>
            <person name="Gujja S."/>
            <person name="Heilman E."/>
            <person name="Heiman D."/>
            <person name="Hepburn T."/>
            <person name="Howarth C."/>
            <person name="Jen D."/>
            <person name="Larson L."/>
            <person name="Mehta T."/>
            <person name="Park D."/>
            <person name="Pearson M."/>
            <person name="Roberts A."/>
            <person name="Saif S."/>
            <person name="Shenoy N."/>
            <person name="Sisk P."/>
            <person name="Stolte C."/>
            <person name="Sykes S."/>
            <person name="Thomson T."/>
            <person name="Walk T."/>
            <person name="White J."/>
            <person name="Yandava C."/>
            <person name="Burger G."/>
            <person name="Gray M.W."/>
            <person name="Holland P.W.H."/>
            <person name="King N."/>
            <person name="Lang F.B.F."/>
            <person name="Roger A.J."/>
            <person name="Ruiz-Trillo I."/>
            <person name="Lander E."/>
            <person name="Nusbaum C."/>
        </authorList>
    </citation>
    <scope>NUCLEOTIDE SEQUENCE [LARGE SCALE GENOMIC DNA]</scope>
    <source>
        <strain evidence="6 7">ATCC 50062</strain>
    </source>
</reference>
<evidence type="ECO:0000313" key="7">
    <source>
        <dbReference type="Proteomes" id="UP000054408"/>
    </source>
</evidence>
<dbReference type="OrthoDB" id="207120at2759"/>
<dbReference type="Proteomes" id="UP000054408">
    <property type="component" value="Unassembled WGS sequence"/>
</dbReference>
<evidence type="ECO:0000313" key="6">
    <source>
        <dbReference type="EMBL" id="KNC50754.1"/>
    </source>
</evidence>
<evidence type="ECO:0000259" key="4">
    <source>
        <dbReference type="PROSITE" id="PS50002"/>
    </source>
</evidence>
<dbReference type="InterPro" id="IPR011993">
    <property type="entry name" value="PH-like_dom_sf"/>
</dbReference>
<accession>A0A0L0DEM6</accession>
<dbReference type="Pfam" id="PF00169">
    <property type="entry name" value="PH"/>
    <property type="match status" value="1"/>
</dbReference>
<dbReference type="EMBL" id="GL349462">
    <property type="protein sequence ID" value="KNC50754.1"/>
    <property type="molecule type" value="Genomic_DNA"/>
</dbReference>
<dbReference type="InterPro" id="IPR001452">
    <property type="entry name" value="SH3_domain"/>
</dbReference>
<dbReference type="RefSeq" id="XP_013756717.1">
    <property type="nucleotide sequence ID" value="XM_013901263.1"/>
</dbReference>
<dbReference type="InterPro" id="IPR036028">
    <property type="entry name" value="SH3-like_dom_sf"/>
</dbReference>
<feature type="compositionally biased region" description="Gly residues" evidence="3">
    <location>
        <begin position="84"/>
        <end position="96"/>
    </location>
</feature>
<dbReference type="SMART" id="SM00326">
    <property type="entry name" value="SH3"/>
    <property type="match status" value="1"/>
</dbReference>
<dbReference type="InterPro" id="IPR001849">
    <property type="entry name" value="PH_domain"/>
</dbReference>
<dbReference type="Gene3D" id="2.30.29.30">
    <property type="entry name" value="Pleckstrin-homology domain (PH domain)/Phosphotyrosine-binding domain (PTB)"/>
    <property type="match status" value="1"/>
</dbReference>
<dbReference type="PRINTS" id="PR00452">
    <property type="entry name" value="SH3DOMAIN"/>
</dbReference>
<keyword evidence="7" id="KW-1185">Reference proteome</keyword>
<name>A0A0L0DEM6_THETB</name>
<dbReference type="AlphaFoldDB" id="A0A0L0DEM6"/>
<dbReference type="Gene3D" id="2.30.30.40">
    <property type="entry name" value="SH3 Domains"/>
    <property type="match status" value="1"/>
</dbReference>
<dbReference type="GeneID" id="25565754"/>
<gene>
    <name evidence="6" type="ORF">AMSG_06644</name>
</gene>
<dbReference type="SMART" id="SM00233">
    <property type="entry name" value="PH"/>
    <property type="match status" value="1"/>
</dbReference>
<dbReference type="SUPFAM" id="SSF50729">
    <property type="entry name" value="PH domain-like"/>
    <property type="match status" value="1"/>
</dbReference>
<evidence type="ECO:0000256" key="3">
    <source>
        <dbReference type="SAM" id="MobiDB-lite"/>
    </source>
</evidence>
<feature type="region of interest" description="Disordered" evidence="3">
    <location>
        <begin position="70"/>
        <end position="96"/>
    </location>
</feature>
<protein>
    <submittedName>
        <fullName evidence="6">Uncharacterized protein</fullName>
    </submittedName>
</protein>
<evidence type="ECO:0000259" key="5">
    <source>
        <dbReference type="PROSITE" id="PS50003"/>
    </source>
</evidence>
<evidence type="ECO:0000256" key="2">
    <source>
        <dbReference type="PROSITE-ProRule" id="PRU00192"/>
    </source>
</evidence>